<proteinExistence type="predicted"/>
<dbReference type="Proteomes" id="UP000007832">
    <property type="component" value="Unassembled WGS sequence"/>
</dbReference>
<evidence type="ECO:0000313" key="2">
    <source>
        <dbReference type="Proteomes" id="UP000007832"/>
    </source>
</evidence>
<evidence type="ECO:0000313" key="1">
    <source>
        <dbReference type="EMBL" id="EGR94384.1"/>
    </source>
</evidence>
<dbReference type="STRING" id="1574624.GCA_001642025_01594"/>
<comment type="caution">
    <text evidence="1">The sequence shown here is derived from an EMBL/GenBank/DDBJ whole genome shotgun (WGS) entry which is preliminary data.</text>
</comment>
<protein>
    <submittedName>
        <fullName evidence="1">Uncharacterized protein</fullName>
    </submittedName>
</protein>
<accession>F9NXV7</accession>
<dbReference type="eggNOG" id="ENOG50334YM">
    <property type="taxonomic scope" value="Bacteria"/>
</dbReference>
<reference evidence="1 2" key="1">
    <citation type="submission" date="2011-07" db="EMBL/GenBank/DDBJ databases">
        <title>Genome Sequence of Propionibacterium acnes SK182B-JCVI.</title>
        <authorList>
            <person name="Durkin A.S."/>
            <person name="Madupu R."/>
            <person name="Hostetler J."/>
            <person name="Radune D."/>
            <person name="Torralba M."/>
            <person name="Methe B."/>
            <person name="Sutton G."/>
            <person name="Strausberg R.L."/>
            <person name="Nelson K.E."/>
        </authorList>
    </citation>
    <scope>NUCLEOTIDE SEQUENCE [LARGE SCALE GENOMIC DNA]</scope>
    <source>
        <strain evidence="1 2">SK182B-JCVI</strain>
    </source>
</reference>
<organism evidence="1 2">
    <name type="scientific">[Propionibacterium] namnetense SK182B-JCVI</name>
    <dbReference type="NCBI Taxonomy" id="1051006"/>
    <lineage>
        <taxon>Bacteria</taxon>
        <taxon>Bacillati</taxon>
        <taxon>Actinomycetota</taxon>
        <taxon>Actinomycetes</taxon>
        <taxon>Propionibacteriales</taxon>
        <taxon>Propionibacteriaceae</taxon>
        <taxon>Cutibacterium</taxon>
    </lineage>
</organism>
<dbReference type="AlphaFoldDB" id="F9NXV7"/>
<sequence>MTTCDGGEDMRRGVVTSVLLACALVSGCSTLKPLTGPQSTPTVSAGKALQGTDAHPAWAIPVTRLGKKLGHFGDDRIRIEVDQVAVAKAPEDSIMVHPQDGTPVVSKGSSIVLMRYIVTNVSQEPINLGLGTVTITARYPNWSWRQPLVSVPAPRADAAHKVVMTPFAPGTARPPYVLGPGESFMVGANYPYETAEQLDVTATVVVCDTAGAVDPGLGWTLTGQVHLA</sequence>
<dbReference type="PATRIC" id="fig|1051006.4.peg.2023"/>
<gene>
    <name evidence="1" type="ORF">HMPREF1162_1457</name>
</gene>
<name>F9NXV7_9ACTN</name>
<dbReference type="EMBL" id="AFUN01000047">
    <property type="protein sequence ID" value="EGR94384.1"/>
    <property type="molecule type" value="Genomic_DNA"/>
</dbReference>